<organism evidence="1 2">
    <name type="scientific">Streptomyces cupreus</name>
    <dbReference type="NCBI Taxonomy" id="2759956"/>
    <lineage>
        <taxon>Bacteria</taxon>
        <taxon>Bacillati</taxon>
        <taxon>Actinomycetota</taxon>
        <taxon>Actinomycetes</taxon>
        <taxon>Kitasatosporales</taxon>
        <taxon>Streptomycetaceae</taxon>
        <taxon>Streptomyces</taxon>
    </lineage>
</organism>
<keyword evidence="2" id="KW-1185">Reference proteome</keyword>
<sequence>MTGMRAVPPTLVHLGSPFINFRDFKFAESSAHGHRWIDIKRFRLPAEPPEDRALLAALIAHPQFRDTYDGSGVQDWPRHGGWWLDRITPDSYRAVDAATASTVIRKWAGQHGPVPEALVERMQEQVHTPIATATSTSLLGPLPEDARHDWGGIHIDFHELVLIDRPASTLTLLVAADD</sequence>
<evidence type="ECO:0000313" key="1">
    <source>
        <dbReference type="EMBL" id="MBC2904648.1"/>
    </source>
</evidence>
<dbReference type="AlphaFoldDB" id="A0A7X1J5K3"/>
<protein>
    <submittedName>
        <fullName evidence="1">Uncharacterized protein</fullName>
    </submittedName>
</protein>
<name>A0A7X1J5K3_9ACTN</name>
<evidence type="ECO:0000313" key="2">
    <source>
        <dbReference type="Proteomes" id="UP000584670"/>
    </source>
</evidence>
<accession>A0A7X1J5K3</accession>
<comment type="caution">
    <text evidence="1">The sequence shown here is derived from an EMBL/GenBank/DDBJ whole genome shotgun (WGS) entry which is preliminary data.</text>
</comment>
<dbReference type="EMBL" id="JACMSF010000027">
    <property type="protein sequence ID" value="MBC2904648.1"/>
    <property type="molecule type" value="Genomic_DNA"/>
</dbReference>
<dbReference type="Proteomes" id="UP000584670">
    <property type="component" value="Unassembled WGS sequence"/>
</dbReference>
<reference evidence="1 2" key="1">
    <citation type="submission" date="2020-08" db="EMBL/GenBank/DDBJ databases">
        <title>Streptomyces sp. PSKA01 genome sequencing and assembly.</title>
        <authorList>
            <person name="Mandal S."/>
            <person name="Maiti P.K."/>
            <person name="Das P."/>
        </authorList>
    </citation>
    <scope>NUCLEOTIDE SEQUENCE [LARGE SCALE GENOMIC DNA]</scope>
    <source>
        <strain evidence="1 2">PSKA01</strain>
    </source>
</reference>
<gene>
    <name evidence="1" type="ORF">H4N64_24165</name>
</gene>
<proteinExistence type="predicted"/>